<dbReference type="Proteomes" id="UP000682733">
    <property type="component" value="Unassembled WGS sequence"/>
</dbReference>
<keyword evidence="1" id="KW-0325">Glycoprotein</keyword>
<evidence type="ECO:0000259" key="3">
    <source>
        <dbReference type="Pfam" id="PF14008"/>
    </source>
</evidence>
<dbReference type="EMBL" id="CAJOBC010076022">
    <property type="protein sequence ID" value="CAF4258825.1"/>
    <property type="molecule type" value="Genomic_DNA"/>
</dbReference>
<dbReference type="Proteomes" id="UP000663829">
    <property type="component" value="Unassembled WGS sequence"/>
</dbReference>
<gene>
    <name evidence="5" type="ORF">GPM918_LOCUS31894</name>
    <name evidence="4" type="ORF">OVA965_LOCUS25250</name>
    <name evidence="7" type="ORF">SRO942_LOCUS32546</name>
    <name evidence="6" type="ORF">TMI583_LOCUS25979</name>
</gene>
<dbReference type="EMBL" id="CAJOBA010037130">
    <property type="protein sequence ID" value="CAF4036387.1"/>
    <property type="molecule type" value="Genomic_DNA"/>
</dbReference>
<dbReference type="CDD" id="cd00839">
    <property type="entry name" value="MPP_PAPs"/>
    <property type="match status" value="1"/>
</dbReference>
<dbReference type="InterPro" id="IPR029052">
    <property type="entry name" value="Metallo-depent_PP-like"/>
</dbReference>
<reference evidence="5" key="1">
    <citation type="submission" date="2021-02" db="EMBL/GenBank/DDBJ databases">
        <authorList>
            <person name="Nowell W R."/>
        </authorList>
    </citation>
    <scope>NUCLEOTIDE SEQUENCE</scope>
</reference>
<evidence type="ECO:0000313" key="7">
    <source>
        <dbReference type="EMBL" id="CAF4258825.1"/>
    </source>
</evidence>
<dbReference type="Gene3D" id="3.60.21.10">
    <property type="match status" value="1"/>
</dbReference>
<dbReference type="SUPFAM" id="SSF56300">
    <property type="entry name" value="Metallo-dependent phosphatases"/>
    <property type="match status" value="1"/>
</dbReference>
<evidence type="ECO:0000259" key="2">
    <source>
        <dbReference type="Pfam" id="PF00149"/>
    </source>
</evidence>
<dbReference type="Pfam" id="PF00149">
    <property type="entry name" value="Metallophos"/>
    <property type="match status" value="1"/>
</dbReference>
<evidence type="ECO:0000256" key="1">
    <source>
        <dbReference type="ARBA" id="ARBA00023180"/>
    </source>
</evidence>
<feature type="domain" description="Purple acid phosphatase C-terminal" evidence="3">
    <location>
        <begin position="197"/>
        <end position="259"/>
    </location>
</feature>
<dbReference type="InterPro" id="IPR025733">
    <property type="entry name" value="PAPs_C"/>
</dbReference>
<evidence type="ECO:0000313" key="8">
    <source>
        <dbReference type="Proteomes" id="UP000663829"/>
    </source>
</evidence>
<dbReference type="Proteomes" id="UP000677228">
    <property type="component" value="Unassembled WGS sequence"/>
</dbReference>
<keyword evidence="8" id="KW-1185">Reference proteome</keyword>
<evidence type="ECO:0008006" key="9">
    <source>
        <dbReference type="Google" id="ProtNLM"/>
    </source>
</evidence>
<dbReference type="InterPro" id="IPR004843">
    <property type="entry name" value="Calcineurin-like_PHP"/>
</dbReference>
<proteinExistence type="predicted"/>
<dbReference type="InterPro" id="IPR041792">
    <property type="entry name" value="MPP_PAP"/>
</dbReference>
<evidence type="ECO:0000313" key="5">
    <source>
        <dbReference type="EMBL" id="CAF1371831.1"/>
    </source>
</evidence>
<evidence type="ECO:0000313" key="6">
    <source>
        <dbReference type="EMBL" id="CAF4036387.1"/>
    </source>
</evidence>
<sequence>MLLHIGDIAYAGVGSIQEGEMEFLWDEYMNQIQALATLMPYQVTVGNHEKYYNYTAFQFRFHMPKSNAFPSNFWYSMQWGSAYVIVISTEHDYTNGSEQFRFIEQELQKANDLKGRSVEWIIISGHRPFYCSDADELSQHTPGSPLLNTFEELFIKNRVDLVLGGHMHVYERAGPVFNGTQIAPPTIPNTYTNSPWPLYLTQGTGGIAVGEDKFINPSPEWSVVRYTHFGFGRLTFQEKDGNALLIYEYKANGNPTPLDSVTLVHTH</sequence>
<feature type="domain" description="Calcineurin-like phosphoesterase" evidence="2">
    <location>
        <begin position="2"/>
        <end position="170"/>
    </location>
</feature>
<comment type="caution">
    <text evidence="5">The sequence shown here is derived from an EMBL/GenBank/DDBJ whole genome shotgun (WGS) entry which is preliminary data.</text>
</comment>
<dbReference type="EMBL" id="CAJNOQ010015957">
    <property type="protein sequence ID" value="CAF1371831.1"/>
    <property type="molecule type" value="Genomic_DNA"/>
</dbReference>
<dbReference type="EMBL" id="CAJNOK010015582">
    <property type="protein sequence ID" value="CAF1228263.1"/>
    <property type="molecule type" value="Genomic_DNA"/>
</dbReference>
<dbReference type="PANTHER" id="PTHR45867">
    <property type="entry name" value="PURPLE ACID PHOSPHATASE"/>
    <property type="match status" value="1"/>
</dbReference>
<dbReference type="Pfam" id="PF14008">
    <property type="entry name" value="Metallophos_C"/>
    <property type="match status" value="1"/>
</dbReference>
<protein>
    <recommendedName>
        <fullName evidence="9">Acid phosphatase</fullName>
    </recommendedName>
</protein>
<dbReference type="GO" id="GO:0016787">
    <property type="term" value="F:hydrolase activity"/>
    <property type="evidence" value="ECO:0007669"/>
    <property type="project" value="InterPro"/>
</dbReference>
<dbReference type="AlphaFoldDB" id="A0A815IY33"/>
<organism evidence="5 8">
    <name type="scientific">Didymodactylos carnosus</name>
    <dbReference type="NCBI Taxonomy" id="1234261"/>
    <lineage>
        <taxon>Eukaryota</taxon>
        <taxon>Metazoa</taxon>
        <taxon>Spiralia</taxon>
        <taxon>Gnathifera</taxon>
        <taxon>Rotifera</taxon>
        <taxon>Eurotatoria</taxon>
        <taxon>Bdelloidea</taxon>
        <taxon>Philodinida</taxon>
        <taxon>Philodinidae</taxon>
        <taxon>Didymodactylos</taxon>
    </lineage>
</organism>
<evidence type="ECO:0000313" key="4">
    <source>
        <dbReference type="EMBL" id="CAF1228263.1"/>
    </source>
</evidence>
<dbReference type="OrthoDB" id="45007at2759"/>
<accession>A0A815IY33</accession>
<name>A0A815IY33_9BILA</name>
<dbReference type="Proteomes" id="UP000681722">
    <property type="component" value="Unassembled WGS sequence"/>
</dbReference>